<protein>
    <submittedName>
        <fullName evidence="2">Uncharacterized protein</fullName>
    </submittedName>
</protein>
<comment type="caution">
    <text evidence="2">The sequence shown here is derived from an EMBL/GenBank/DDBJ whole genome shotgun (WGS) entry which is preliminary data.</text>
</comment>
<keyword evidence="3" id="KW-1185">Reference proteome</keyword>
<organism evidence="2 3">
    <name type="scientific">Amycolatopsis sulphurea</name>
    <dbReference type="NCBI Taxonomy" id="76022"/>
    <lineage>
        <taxon>Bacteria</taxon>
        <taxon>Bacillati</taxon>
        <taxon>Actinomycetota</taxon>
        <taxon>Actinomycetes</taxon>
        <taxon>Pseudonocardiales</taxon>
        <taxon>Pseudonocardiaceae</taxon>
        <taxon>Amycolatopsis</taxon>
    </lineage>
</organism>
<reference evidence="2 3" key="1">
    <citation type="submission" date="2017-10" db="EMBL/GenBank/DDBJ databases">
        <title>Sequencing the genomes of 1000 actinobacteria strains.</title>
        <authorList>
            <person name="Klenk H.-P."/>
        </authorList>
    </citation>
    <scope>NUCLEOTIDE SEQUENCE [LARGE SCALE GENOMIC DNA]</scope>
    <source>
        <strain evidence="2 3">DSM 46092</strain>
    </source>
</reference>
<name>A0A2A9FFJ5_9PSEU</name>
<accession>A0A2A9FFJ5</accession>
<proteinExistence type="predicted"/>
<dbReference type="AlphaFoldDB" id="A0A2A9FFJ5"/>
<evidence type="ECO:0000313" key="3">
    <source>
        <dbReference type="Proteomes" id="UP000243542"/>
    </source>
</evidence>
<gene>
    <name evidence="2" type="ORF">ATK36_4344</name>
</gene>
<feature type="region of interest" description="Disordered" evidence="1">
    <location>
        <begin position="52"/>
        <end position="93"/>
    </location>
</feature>
<dbReference type="Proteomes" id="UP000243542">
    <property type="component" value="Unassembled WGS sequence"/>
</dbReference>
<sequence>MRLGKVGESLLDPACEQLKVVVACRENSRIDESAAQEVPPRPRGQLVKDLVTERTGPPGKTGDGVGRVVTADEQPIPNRSGPFRIGESVDQGA</sequence>
<dbReference type="EMBL" id="PDJK01000002">
    <property type="protein sequence ID" value="PFG49205.1"/>
    <property type="molecule type" value="Genomic_DNA"/>
</dbReference>
<evidence type="ECO:0000313" key="2">
    <source>
        <dbReference type="EMBL" id="PFG49205.1"/>
    </source>
</evidence>
<evidence type="ECO:0000256" key="1">
    <source>
        <dbReference type="SAM" id="MobiDB-lite"/>
    </source>
</evidence>